<organism>
    <name type="scientific">Ixodes scapularis</name>
    <name type="common">Black-legged tick</name>
    <name type="synonym">Deer tick</name>
    <dbReference type="NCBI Taxonomy" id="6945"/>
    <lineage>
        <taxon>Eukaryota</taxon>
        <taxon>Metazoa</taxon>
        <taxon>Ecdysozoa</taxon>
        <taxon>Arthropoda</taxon>
        <taxon>Chelicerata</taxon>
        <taxon>Arachnida</taxon>
        <taxon>Acari</taxon>
        <taxon>Parasitiformes</taxon>
        <taxon>Ixodida</taxon>
        <taxon>Ixodoidea</taxon>
        <taxon>Ixodidae</taxon>
        <taxon>Ixodinae</taxon>
        <taxon>Ixodes</taxon>
    </lineage>
</organism>
<dbReference type="STRING" id="6945.B7Q626"/>
<dbReference type="Gene3D" id="1.20.900.10">
    <property type="entry name" value="Dbl homology (DH) domain"/>
    <property type="match status" value="1"/>
</dbReference>
<dbReference type="InterPro" id="IPR000219">
    <property type="entry name" value="DH_dom"/>
</dbReference>
<dbReference type="PROSITE" id="PS50003">
    <property type="entry name" value="PH_DOMAIN"/>
    <property type="match status" value="1"/>
</dbReference>
<keyword evidence="2" id="KW-0344">Guanine-nucleotide releasing factor</keyword>
<dbReference type="Pfam" id="PF00621">
    <property type="entry name" value="RhoGEF"/>
    <property type="match status" value="1"/>
</dbReference>
<dbReference type="VEuPathDB" id="VectorBase:ISCP_015351"/>
<dbReference type="VEuPathDB" id="VectorBase:ISCW021426"/>
<feature type="domain" description="DH" evidence="5">
    <location>
        <begin position="449"/>
        <end position="625"/>
    </location>
</feature>
<dbReference type="EMBL" id="DS864853">
    <property type="protein sequence ID" value="EEC14298.1"/>
    <property type="molecule type" value="Genomic_DNA"/>
</dbReference>
<gene>
    <name evidence="6" type="ORF">IscW_ISCW021426</name>
</gene>
<feature type="domain" description="PH" evidence="4">
    <location>
        <begin position="637"/>
        <end position="747"/>
    </location>
</feature>
<sequence length="885" mass="100217">MKRDDRDDSAAGRWSEVATTLPSDGALLRHHGARGFRMLGAVALSACQLRSAFLRSASQRLLQRCSVVFGFARQIEKGNDLLEEAAMMSPATGAAKCTQELAASLKHHLDCFTEKLEDTREKLEDTSRCYLLLDHSYEWALDAMKFVSSMKMNDASTPESLGQLMRLLQEYQEEHPALSEQSFHEMLDLASKLDNPKLLEQCKTAQARCRETVELMEARHATLARARHQLELEGRKSPVPSGTFRSSHGPMESRTLFQQNSWSPSSSSTPYCSFVRRRSIATTQPHLYSTPPPMNSYTAFPGTGAGSGMGGTSVVQDSLALEQYIQEKEEQLLSQGLITDDLTRRGPVTSISRSFLEARSKEGGAAGTAGTRAAGLSALREKVRNSLHKEGHQCRPQRKLMRRSYTWQLCEEALSKVSERVRAQNERLALDRPTAGLGDLEGSDGLARTLLLIMREMVQTERDYVKSLEYIIESYIPELLREDIPQALRGQRNVVFGNIEKIFEFHSLYFLQQLEQCESCPFLVGQCFLQYEPQFYLYALYNKNKPKSDALMSEYGNAFFKEKQLELGDKMDLASYLLKPVQRMGKYALLLKQILKECPEREPEHADLKAAEEMVRFQLRHGNDLLGMDALRECDVNVKEQGRLLRQDEFLVLQGRSRKSLRHVFLFEDLILFSKVRGDPEHKGHDIYQYKHSIKTTDIGLTEQVGESPTKFEIWFRKRKLNDVYLLQAPSPEVKRAWVHDISKLLWKQALRNREMRLAEMSSMGIGNKPCLDIRPSSDQINDRSITYQQLSRTAPRLRSPILAMDLGREGLGGGSKRPHSIISVSSSSSSSSSSQCSLYCALNLGFEAGDSPRPLQRSLTHQSHCSTAPEYSHDMKHRLCNMEF</sequence>
<dbReference type="HOGENOM" id="CLU_001356_3_1_1"/>
<evidence type="ECO:0000259" key="5">
    <source>
        <dbReference type="PROSITE" id="PS50010"/>
    </source>
</evidence>
<evidence type="ECO:0000256" key="2">
    <source>
        <dbReference type="ARBA" id="ARBA00022658"/>
    </source>
</evidence>
<dbReference type="InterPro" id="IPR035899">
    <property type="entry name" value="DBL_dom_sf"/>
</dbReference>
<dbReference type="Proteomes" id="UP000001555">
    <property type="component" value="Unassembled WGS sequence"/>
</dbReference>
<dbReference type="SMART" id="SM00325">
    <property type="entry name" value="RhoGEF"/>
    <property type="match status" value="1"/>
</dbReference>
<feature type="compositionally biased region" description="Low complexity" evidence="3">
    <location>
        <begin position="821"/>
        <end position="835"/>
    </location>
</feature>
<dbReference type="EMBL" id="ABJB010667201">
    <property type="status" value="NOT_ANNOTATED_CDS"/>
    <property type="molecule type" value="Genomic_DNA"/>
</dbReference>
<dbReference type="EMBL" id="ABJB010010542">
    <property type="status" value="NOT_ANNOTATED_CDS"/>
    <property type="molecule type" value="Genomic_DNA"/>
</dbReference>
<accession>B7Q626</accession>
<feature type="region of interest" description="Disordered" evidence="3">
    <location>
        <begin position="810"/>
        <end position="835"/>
    </location>
</feature>
<name>B7Q626_IXOSC</name>
<dbReference type="SUPFAM" id="SSF48065">
    <property type="entry name" value="DBL homology domain (DH-domain)"/>
    <property type="match status" value="1"/>
</dbReference>
<evidence type="ECO:0000256" key="3">
    <source>
        <dbReference type="SAM" id="MobiDB-lite"/>
    </source>
</evidence>
<dbReference type="EnsemblMetazoa" id="ISCW021426-RA">
    <property type="protein sequence ID" value="ISCW021426-PA"/>
    <property type="gene ID" value="ISCW021426"/>
</dbReference>
<dbReference type="PROSITE" id="PS50010">
    <property type="entry name" value="DH_2"/>
    <property type="match status" value="1"/>
</dbReference>
<dbReference type="EMBL" id="ABJB010661252">
    <property type="status" value="NOT_ANNOTATED_CDS"/>
    <property type="molecule type" value="Genomic_DNA"/>
</dbReference>
<reference evidence="6 8" key="1">
    <citation type="submission" date="2008-03" db="EMBL/GenBank/DDBJ databases">
        <title>Annotation of Ixodes scapularis.</title>
        <authorList>
            <consortium name="Ixodes scapularis Genome Project Consortium"/>
            <person name="Caler E."/>
            <person name="Hannick L.I."/>
            <person name="Bidwell S."/>
            <person name="Joardar V."/>
            <person name="Thiagarajan M."/>
            <person name="Amedeo P."/>
            <person name="Galinsky K.J."/>
            <person name="Schobel S."/>
            <person name="Inman J."/>
            <person name="Hostetler J."/>
            <person name="Miller J."/>
            <person name="Hammond M."/>
            <person name="Megy K."/>
            <person name="Lawson D."/>
            <person name="Kodira C."/>
            <person name="Sutton G."/>
            <person name="Meyer J."/>
            <person name="Hill C.A."/>
            <person name="Birren B."/>
            <person name="Nene V."/>
            <person name="Collins F."/>
            <person name="Alarcon-Chaidez F."/>
            <person name="Wikel S."/>
            <person name="Strausberg R."/>
        </authorList>
    </citation>
    <scope>NUCLEOTIDE SEQUENCE [LARGE SCALE GENOMIC DNA]</scope>
    <source>
        <strain evidence="8">Wikel</strain>
        <strain evidence="6">Wikel colony</strain>
    </source>
</reference>
<evidence type="ECO:0007829" key="9">
    <source>
        <dbReference type="PeptideAtlas" id="B7Q626"/>
    </source>
</evidence>
<dbReference type="PaxDb" id="6945-B7Q626"/>
<keyword evidence="1" id="KW-0597">Phosphoprotein</keyword>
<dbReference type="EMBL" id="ABJB011059684">
    <property type="status" value="NOT_ANNOTATED_CDS"/>
    <property type="molecule type" value="Genomic_DNA"/>
</dbReference>
<dbReference type="EMBL" id="ABJB010434546">
    <property type="status" value="NOT_ANNOTATED_CDS"/>
    <property type="molecule type" value="Genomic_DNA"/>
</dbReference>
<proteinExistence type="evidence at protein level"/>
<dbReference type="GO" id="GO:0005085">
    <property type="term" value="F:guanyl-nucleotide exchange factor activity"/>
    <property type="evidence" value="ECO:0007669"/>
    <property type="project" value="UniProtKB-KW"/>
</dbReference>
<evidence type="ECO:0000256" key="1">
    <source>
        <dbReference type="ARBA" id="ARBA00022553"/>
    </source>
</evidence>
<dbReference type="VEuPathDB" id="VectorBase:ISCI021426"/>
<dbReference type="InterPro" id="IPR052231">
    <property type="entry name" value="Rho_GEF_signaling-related"/>
</dbReference>
<evidence type="ECO:0000313" key="7">
    <source>
        <dbReference type="EnsemblMetazoa" id="ISCW021426-PA"/>
    </source>
</evidence>
<dbReference type="Gene3D" id="2.30.29.30">
    <property type="entry name" value="Pleckstrin-homology domain (PH domain)/Phosphotyrosine-binding domain (PTB)"/>
    <property type="match status" value="1"/>
</dbReference>
<dbReference type="CDD" id="cd00160">
    <property type="entry name" value="RhoGEF"/>
    <property type="match status" value="1"/>
</dbReference>
<keyword evidence="8" id="KW-1185">Reference proteome</keyword>
<dbReference type="EMBL" id="ABJB010549322">
    <property type="status" value="NOT_ANNOTATED_CDS"/>
    <property type="molecule type" value="Genomic_DNA"/>
</dbReference>
<dbReference type="OrthoDB" id="6487758at2759"/>
<evidence type="ECO:0000313" key="6">
    <source>
        <dbReference type="EMBL" id="EEC14298.1"/>
    </source>
</evidence>
<dbReference type="PANTHER" id="PTHR45845">
    <property type="entry name" value="RHO GUANINE NUCLEOTIDE EXCHANGE FACTOR-RELATED"/>
    <property type="match status" value="1"/>
</dbReference>
<evidence type="ECO:0000313" key="8">
    <source>
        <dbReference type="Proteomes" id="UP000001555"/>
    </source>
</evidence>
<dbReference type="InterPro" id="IPR011993">
    <property type="entry name" value="PH-like_dom_sf"/>
</dbReference>
<dbReference type="PANTHER" id="PTHR45845:SF3">
    <property type="entry name" value="PURATROPHIN-1-LIKE, ISOFORM A"/>
    <property type="match status" value="1"/>
</dbReference>
<evidence type="ECO:0000259" key="4">
    <source>
        <dbReference type="PROSITE" id="PS50003"/>
    </source>
</evidence>
<dbReference type="AlphaFoldDB" id="B7Q626"/>
<dbReference type="FunFam" id="2.30.29.30:FF:000078">
    <property type="entry name" value="Guanine nucleotide exchange factor DBS"/>
    <property type="match status" value="1"/>
</dbReference>
<dbReference type="InterPro" id="IPR001849">
    <property type="entry name" value="PH_domain"/>
</dbReference>
<dbReference type="InParanoid" id="B7Q626"/>
<protein>
    <submittedName>
        <fullName evidence="6 7">Uncharacterized protein</fullName>
    </submittedName>
</protein>
<dbReference type="SUPFAM" id="SSF50729">
    <property type="entry name" value="PH domain-like"/>
    <property type="match status" value="1"/>
</dbReference>
<dbReference type="CDD" id="cd13242">
    <property type="entry name" value="PH_puratrophin-1"/>
    <property type="match status" value="1"/>
</dbReference>
<keyword evidence="9" id="KW-1267">Proteomics identification</keyword>
<reference evidence="7" key="2">
    <citation type="submission" date="2020-05" db="UniProtKB">
        <authorList>
            <consortium name="EnsemblMetazoa"/>
        </authorList>
    </citation>
    <scope>IDENTIFICATION</scope>
    <source>
        <strain evidence="7">wikel</strain>
    </source>
</reference>
<dbReference type="Pfam" id="PF22697">
    <property type="entry name" value="SOS1_NGEF_PH"/>
    <property type="match status" value="1"/>
</dbReference>
<dbReference type="EMBL" id="ABJB010644054">
    <property type="status" value="NOT_ANNOTATED_CDS"/>
    <property type="molecule type" value="Genomic_DNA"/>
</dbReference>
<dbReference type="SMART" id="SM00233">
    <property type="entry name" value="PH"/>
    <property type="match status" value="1"/>
</dbReference>
<dbReference type="InterPro" id="IPR055251">
    <property type="entry name" value="SOS1_NGEF_PH"/>
</dbReference>